<protein>
    <submittedName>
        <fullName evidence="1">Uncharacterized protein</fullName>
    </submittedName>
</protein>
<accession>A0A6A4T524</accession>
<dbReference type="AlphaFoldDB" id="A0A6A4T524"/>
<sequence length="97" mass="11133">MERAQGQLEVEMQNLEEEKNRVIEEAFVRAESEMKAVHENLAGVRMNLLSLQPALRTLTCDYNCLKRQVQEFPFMLDKAIGEAKQEVSDDEDPVGHL</sequence>
<evidence type="ECO:0000313" key="1">
    <source>
        <dbReference type="EMBL" id="KAF0042676.1"/>
    </source>
</evidence>
<name>A0A6A4T524_SCOMX</name>
<evidence type="ECO:0000313" key="2">
    <source>
        <dbReference type="Proteomes" id="UP000438429"/>
    </source>
</evidence>
<gene>
    <name evidence="1" type="ORF">F2P81_004013</name>
</gene>
<reference evidence="1 2" key="1">
    <citation type="submission" date="2019-06" db="EMBL/GenBank/DDBJ databases">
        <title>Draft genomes of female and male turbot (Scophthalmus maximus).</title>
        <authorList>
            <person name="Xu H."/>
            <person name="Xu X.-W."/>
            <person name="Shao C."/>
            <person name="Chen S."/>
        </authorList>
    </citation>
    <scope>NUCLEOTIDE SEQUENCE [LARGE SCALE GENOMIC DNA]</scope>
    <source>
        <strain evidence="1">Ysfricsl-2016a</strain>
        <tissue evidence="1">Blood</tissue>
    </source>
</reference>
<organism evidence="1 2">
    <name type="scientific">Scophthalmus maximus</name>
    <name type="common">Turbot</name>
    <name type="synonym">Psetta maxima</name>
    <dbReference type="NCBI Taxonomy" id="52904"/>
    <lineage>
        <taxon>Eukaryota</taxon>
        <taxon>Metazoa</taxon>
        <taxon>Chordata</taxon>
        <taxon>Craniata</taxon>
        <taxon>Vertebrata</taxon>
        <taxon>Euteleostomi</taxon>
        <taxon>Actinopterygii</taxon>
        <taxon>Neopterygii</taxon>
        <taxon>Teleostei</taxon>
        <taxon>Neoteleostei</taxon>
        <taxon>Acanthomorphata</taxon>
        <taxon>Carangaria</taxon>
        <taxon>Pleuronectiformes</taxon>
        <taxon>Pleuronectoidei</taxon>
        <taxon>Scophthalmidae</taxon>
        <taxon>Scophthalmus</taxon>
    </lineage>
</organism>
<proteinExistence type="predicted"/>
<comment type="caution">
    <text evidence="1">The sequence shown here is derived from an EMBL/GenBank/DDBJ whole genome shotgun (WGS) entry which is preliminary data.</text>
</comment>
<dbReference type="EMBL" id="VEVO01000004">
    <property type="protein sequence ID" value="KAF0042676.1"/>
    <property type="molecule type" value="Genomic_DNA"/>
</dbReference>
<dbReference type="Proteomes" id="UP000438429">
    <property type="component" value="Unassembled WGS sequence"/>
</dbReference>